<evidence type="ECO:0000313" key="3">
    <source>
        <dbReference type="Proteomes" id="UP001249851"/>
    </source>
</evidence>
<accession>A0AAD9R3U1</accession>
<name>A0AAD9R3U1_ACRCE</name>
<keyword evidence="1" id="KW-0472">Membrane</keyword>
<dbReference type="Proteomes" id="UP001249851">
    <property type="component" value="Unassembled WGS sequence"/>
</dbReference>
<dbReference type="EMBL" id="JARQWQ010000004">
    <property type="protein sequence ID" value="KAK2572333.1"/>
    <property type="molecule type" value="Genomic_DNA"/>
</dbReference>
<keyword evidence="1" id="KW-0812">Transmembrane</keyword>
<keyword evidence="1" id="KW-1133">Transmembrane helix</keyword>
<protein>
    <submittedName>
        <fullName evidence="2">Uncharacterized protein</fullName>
    </submittedName>
</protein>
<feature type="transmembrane region" description="Helical" evidence="1">
    <location>
        <begin position="88"/>
        <end position="110"/>
    </location>
</feature>
<organism evidence="2 3">
    <name type="scientific">Acropora cervicornis</name>
    <name type="common">Staghorn coral</name>
    <dbReference type="NCBI Taxonomy" id="6130"/>
    <lineage>
        <taxon>Eukaryota</taxon>
        <taxon>Metazoa</taxon>
        <taxon>Cnidaria</taxon>
        <taxon>Anthozoa</taxon>
        <taxon>Hexacorallia</taxon>
        <taxon>Scleractinia</taxon>
        <taxon>Astrocoeniina</taxon>
        <taxon>Acroporidae</taxon>
        <taxon>Acropora</taxon>
    </lineage>
</organism>
<sequence length="150" mass="16604">MYLEYKITPSKTIALHVSLQMPERVDFPEAGIPHSRTTAEFEVSSTILKDLVRRLERDCPSVTAGEVGRLVTALFFKMTIDGAAQAKAVYPVIVVTAIWVIVGGFIPFLIKGQNRSWVCAYFAQLNPLIGPEMLPEQLAAAAREWGNKNV</sequence>
<evidence type="ECO:0000313" key="2">
    <source>
        <dbReference type="EMBL" id="KAK2572333.1"/>
    </source>
</evidence>
<keyword evidence="3" id="KW-1185">Reference proteome</keyword>
<reference evidence="2" key="2">
    <citation type="journal article" date="2023" name="Science">
        <title>Genomic signatures of disease resistance in endangered staghorn corals.</title>
        <authorList>
            <person name="Vollmer S.V."/>
            <person name="Selwyn J.D."/>
            <person name="Despard B.A."/>
            <person name="Roesel C.L."/>
        </authorList>
    </citation>
    <scope>NUCLEOTIDE SEQUENCE</scope>
    <source>
        <strain evidence="2">K2</strain>
    </source>
</reference>
<comment type="caution">
    <text evidence="2">The sequence shown here is derived from an EMBL/GenBank/DDBJ whole genome shotgun (WGS) entry which is preliminary data.</text>
</comment>
<reference evidence="2" key="1">
    <citation type="journal article" date="2023" name="G3 (Bethesda)">
        <title>Whole genome assembly and annotation of the endangered Caribbean coral Acropora cervicornis.</title>
        <authorList>
            <person name="Selwyn J.D."/>
            <person name="Vollmer S.V."/>
        </authorList>
    </citation>
    <scope>NUCLEOTIDE SEQUENCE</scope>
    <source>
        <strain evidence="2">K2</strain>
    </source>
</reference>
<gene>
    <name evidence="2" type="ORF">P5673_002560</name>
</gene>
<proteinExistence type="predicted"/>
<dbReference type="AlphaFoldDB" id="A0AAD9R3U1"/>
<evidence type="ECO:0000256" key="1">
    <source>
        <dbReference type="SAM" id="Phobius"/>
    </source>
</evidence>